<organism evidence="4 5">
    <name type="scientific">Blyttiomyces helicus</name>
    <dbReference type="NCBI Taxonomy" id="388810"/>
    <lineage>
        <taxon>Eukaryota</taxon>
        <taxon>Fungi</taxon>
        <taxon>Fungi incertae sedis</taxon>
        <taxon>Chytridiomycota</taxon>
        <taxon>Chytridiomycota incertae sedis</taxon>
        <taxon>Chytridiomycetes</taxon>
        <taxon>Chytridiomycetes incertae sedis</taxon>
        <taxon>Blyttiomyces</taxon>
    </lineage>
</organism>
<dbReference type="Proteomes" id="UP000269721">
    <property type="component" value="Unassembled WGS sequence"/>
</dbReference>
<keyword evidence="1" id="KW-0479">Metal-binding</keyword>
<dbReference type="InterPro" id="IPR000315">
    <property type="entry name" value="Znf_B-box"/>
</dbReference>
<dbReference type="PANTHER" id="PTHR31560">
    <property type="entry name" value="UPF0652 PROTEIN C16A11.03C-RELATED"/>
    <property type="match status" value="1"/>
</dbReference>
<feature type="region of interest" description="Disordered" evidence="2">
    <location>
        <begin position="46"/>
        <end position="121"/>
    </location>
</feature>
<dbReference type="Pfam" id="PF09418">
    <property type="entry name" value="DUF2009"/>
    <property type="match status" value="1"/>
</dbReference>
<evidence type="ECO:0000259" key="3">
    <source>
        <dbReference type="PROSITE" id="PS50119"/>
    </source>
</evidence>
<evidence type="ECO:0000256" key="2">
    <source>
        <dbReference type="SAM" id="MobiDB-lite"/>
    </source>
</evidence>
<gene>
    <name evidence="4" type="ORF">BDK51DRAFT_6176</name>
</gene>
<evidence type="ECO:0000313" key="4">
    <source>
        <dbReference type="EMBL" id="RKO89024.1"/>
    </source>
</evidence>
<keyword evidence="5" id="KW-1185">Reference proteome</keyword>
<dbReference type="SUPFAM" id="SSF57845">
    <property type="entry name" value="B-box zinc-binding domain"/>
    <property type="match status" value="1"/>
</dbReference>
<keyword evidence="1" id="KW-0863">Zinc-finger</keyword>
<evidence type="ECO:0000256" key="1">
    <source>
        <dbReference type="PROSITE-ProRule" id="PRU00024"/>
    </source>
</evidence>
<dbReference type="OrthoDB" id="406045at2759"/>
<dbReference type="InterPro" id="IPR038446">
    <property type="entry name" value="CEBP_ZZ_sf"/>
</dbReference>
<proteinExistence type="predicted"/>
<name>A0A4P9W9E9_9FUNG</name>
<dbReference type="InterPro" id="IPR057668">
    <property type="entry name" value="E2_Ub-conjug_enz_C"/>
</dbReference>
<keyword evidence="1" id="KW-0862">Zinc</keyword>
<dbReference type="Gene3D" id="4.10.640.40">
    <property type="entry name" value="Cytoplasmic polyadenylation element-binding protein, ZZ domain"/>
    <property type="match status" value="1"/>
</dbReference>
<dbReference type="EMBL" id="KZ996336">
    <property type="protein sequence ID" value="RKO89024.1"/>
    <property type="molecule type" value="Genomic_DNA"/>
</dbReference>
<dbReference type="InterPro" id="IPR018553">
    <property type="entry name" value="E2_Ub-conjug_enz"/>
</dbReference>
<dbReference type="AlphaFoldDB" id="A0A4P9W9E9"/>
<reference evidence="5" key="1">
    <citation type="journal article" date="2018" name="Nat. Microbiol.">
        <title>Leveraging single-cell genomics to expand the fungal tree of life.</title>
        <authorList>
            <person name="Ahrendt S.R."/>
            <person name="Quandt C.A."/>
            <person name="Ciobanu D."/>
            <person name="Clum A."/>
            <person name="Salamov A."/>
            <person name="Andreopoulos B."/>
            <person name="Cheng J.F."/>
            <person name="Woyke T."/>
            <person name="Pelin A."/>
            <person name="Henrissat B."/>
            <person name="Reynolds N.K."/>
            <person name="Benny G.L."/>
            <person name="Smith M.E."/>
            <person name="James T.Y."/>
            <person name="Grigoriev I.V."/>
        </authorList>
    </citation>
    <scope>NUCLEOTIDE SEQUENCE [LARGE SCALE GENOMIC DNA]</scope>
</reference>
<feature type="non-terminal residue" evidence="4">
    <location>
        <position position="411"/>
    </location>
</feature>
<dbReference type="Pfam" id="PF22586">
    <property type="entry name" value="ANCHR-like_BBOX"/>
    <property type="match status" value="1"/>
</dbReference>
<sequence>EEDEHPKKPVAIGVCVECEDQPANVFCQQCGDDYCEVCFHSQHRKGSRKLHTTTPIAGAPSSNGKTRTQTVKQSGAAASPASLIPDLDKPSPPSQAPSTPDADTDAPAQTPTEVPPLLGPVPAPRSKVGDWFVERSKFIPLRLTLDERKFLRLLEAALTVSEYTDRIDVLTYGNKTKRIVAQIQELCSILSGLVLAAEYKSGQKLFQDRDFGENASFFQEIFELGRRHKIMNPEKMRSTYGKLVYMLQDSQIPEVKDMLQFSCCIPIRTVYDTLASANALGLLSEDLIATATIEIVADGKTRGQIQREIKEKERAIETLARRYGGRDDRGADIIRQCLYSIGDNHSFLRTNRDPCDKMIGYLQRYFSPDRHETGYSLAIQSGRGGARLSHDHGKQYNYALQSLTLWREILH</sequence>
<feature type="compositionally biased region" description="Polar residues" evidence="2">
    <location>
        <begin position="52"/>
        <end position="73"/>
    </location>
</feature>
<feature type="non-terminal residue" evidence="4">
    <location>
        <position position="1"/>
    </location>
</feature>
<dbReference type="PANTHER" id="PTHR31560:SF0">
    <property type="entry name" value="UPF0652 PROTEIN C22H10.08"/>
    <property type="match status" value="1"/>
</dbReference>
<dbReference type="CDD" id="cd20208">
    <property type="entry name" value="Bbox1_DUF2009"/>
    <property type="match status" value="1"/>
</dbReference>
<feature type="domain" description="B box-type" evidence="3">
    <location>
        <begin position="10"/>
        <end position="56"/>
    </location>
</feature>
<protein>
    <recommendedName>
        <fullName evidence="3">B box-type domain-containing protein</fullName>
    </recommendedName>
</protein>
<accession>A0A4P9W9E9</accession>
<evidence type="ECO:0000313" key="5">
    <source>
        <dbReference type="Proteomes" id="UP000269721"/>
    </source>
</evidence>
<dbReference type="GO" id="GO:0008270">
    <property type="term" value="F:zinc ion binding"/>
    <property type="evidence" value="ECO:0007669"/>
    <property type="project" value="UniProtKB-KW"/>
</dbReference>
<dbReference type="PROSITE" id="PS50119">
    <property type="entry name" value="ZF_BBOX"/>
    <property type="match status" value="1"/>
</dbReference>